<keyword evidence="2" id="KW-1185">Reference proteome</keyword>
<dbReference type="EMBL" id="JBJHZX010000001">
    <property type="protein sequence ID" value="MFL0194173.1"/>
    <property type="molecule type" value="Genomic_DNA"/>
</dbReference>
<comment type="caution">
    <text evidence="1">The sequence shown here is derived from an EMBL/GenBank/DDBJ whole genome shotgun (WGS) entry which is preliminary data.</text>
</comment>
<evidence type="ECO:0000313" key="1">
    <source>
        <dbReference type="EMBL" id="MFL0194173.1"/>
    </source>
</evidence>
<gene>
    <name evidence="1" type="ORF">ACJDU8_01005</name>
</gene>
<sequence>MSIIISGDKLNEPKCSCDATVCELFNLIMQNYNLIGIIVDMISSKRKKMELDENKRYLDVTIEKLVSIFKITHEEASEFKKLWNNFYEKCKTGKVETGILLEMVIDKIGPFYYKSYKYINKCIDAMVYYDDGEYLMKLDGKNFDIVFFDDYCLKDNDNLVEIKEAEMHECKHDVSSFLPEENIPPKTLKKLDFIRKVYNTIDDDTIKFFIPTFMKGTYQEQNILNNKELQFIKIINGNEIISHIRRMKIHKK</sequence>
<name>A0ABW8SE62_9CLOT</name>
<evidence type="ECO:0000313" key="2">
    <source>
        <dbReference type="Proteomes" id="UP001623660"/>
    </source>
</evidence>
<organism evidence="1 2">
    <name type="scientific">Candidatus Clostridium eludens</name>
    <dbReference type="NCBI Taxonomy" id="3381663"/>
    <lineage>
        <taxon>Bacteria</taxon>
        <taxon>Bacillati</taxon>
        <taxon>Bacillota</taxon>
        <taxon>Clostridia</taxon>
        <taxon>Eubacteriales</taxon>
        <taxon>Clostridiaceae</taxon>
        <taxon>Clostridium</taxon>
    </lineage>
</organism>
<dbReference type="Proteomes" id="UP001623660">
    <property type="component" value="Unassembled WGS sequence"/>
</dbReference>
<dbReference type="RefSeq" id="WP_406790288.1">
    <property type="nucleotide sequence ID" value="NZ_JBJHZX010000001.1"/>
</dbReference>
<proteinExistence type="predicted"/>
<protein>
    <submittedName>
        <fullName evidence="1">Uncharacterized protein</fullName>
    </submittedName>
</protein>
<reference evidence="1 2" key="1">
    <citation type="submission" date="2024-11" db="EMBL/GenBank/DDBJ databases">
        <authorList>
            <person name="Heng Y.C."/>
            <person name="Lim A.C.H."/>
            <person name="Lee J.K.Y."/>
            <person name="Kittelmann S."/>
        </authorList>
    </citation>
    <scope>NUCLEOTIDE SEQUENCE [LARGE SCALE GENOMIC DNA]</scope>
    <source>
        <strain evidence="1 2">WILCCON 0269</strain>
    </source>
</reference>
<accession>A0ABW8SE62</accession>